<protein>
    <recommendedName>
        <fullName evidence="6">Glycine zipper domain-containing protein</fullName>
    </recommendedName>
</protein>
<keyword evidence="2" id="KW-0812">Transmembrane</keyword>
<evidence type="ECO:0000256" key="3">
    <source>
        <dbReference type="SAM" id="SignalP"/>
    </source>
</evidence>
<sequence length="147" mass="14898">MRAVMKPRGWIVCLMIAPLLAACQTTGGDHQNAAIGAGLGAAVGGLGCAALGGNTGACLAMAGAGAVIGGAIGARIDERDRARRDAALREASRSSRTVSWSNPQTGNRGTITPLRAVNQGGRECSVVKEVVYFRNGEPASGETTTCD</sequence>
<dbReference type="EMBL" id="CP048630">
    <property type="protein sequence ID" value="QIB33721.1"/>
    <property type="molecule type" value="Genomic_DNA"/>
</dbReference>
<evidence type="ECO:0000256" key="2">
    <source>
        <dbReference type="SAM" id="Phobius"/>
    </source>
</evidence>
<name>A0A6P1YM07_9HYPH</name>
<keyword evidence="3" id="KW-0732">Signal</keyword>
<evidence type="ECO:0000256" key="1">
    <source>
        <dbReference type="SAM" id="MobiDB-lite"/>
    </source>
</evidence>
<dbReference type="Proteomes" id="UP000464751">
    <property type="component" value="Chromosome"/>
</dbReference>
<evidence type="ECO:0008006" key="6">
    <source>
        <dbReference type="Google" id="ProtNLM"/>
    </source>
</evidence>
<feature type="compositionally biased region" description="Polar residues" evidence="1">
    <location>
        <begin position="97"/>
        <end position="110"/>
    </location>
</feature>
<dbReference type="KEGG" id="apra:G3A50_08405"/>
<reference evidence="4 5" key="1">
    <citation type="submission" date="2020-02" db="EMBL/GenBank/DDBJ databases">
        <authorList>
            <person name="Li G."/>
        </authorList>
    </citation>
    <scope>NUCLEOTIDE SEQUENCE [LARGE SCALE GENOMIC DNA]</scope>
    <source>
        <strain evidence="4 5">DSM 102029</strain>
    </source>
</reference>
<dbReference type="PROSITE" id="PS51257">
    <property type="entry name" value="PROKAR_LIPOPROTEIN"/>
    <property type="match status" value="1"/>
</dbReference>
<proteinExistence type="predicted"/>
<feature type="signal peptide" evidence="3">
    <location>
        <begin position="1"/>
        <end position="21"/>
    </location>
</feature>
<feature type="region of interest" description="Disordered" evidence="1">
    <location>
        <begin position="88"/>
        <end position="110"/>
    </location>
</feature>
<keyword evidence="2" id="KW-0472">Membrane</keyword>
<evidence type="ECO:0000313" key="5">
    <source>
        <dbReference type="Proteomes" id="UP000464751"/>
    </source>
</evidence>
<keyword evidence="5" id="KW-1185">Reference proteome</keyword>
<feature type="transmembrane region" description="Helical" evidence="2">
    <location>
        <begin position="50"/>
        <end position="74"/>
    </location>
</feature>
<gene>
    <name evidence="4" type="ORF">G3A50_08405</name>
</gene>
<organism evidence="4 5">
    <name type="scientific">Ancylobacter pratisalsi</name>
    <dbReference type="NCBI Taxonomy" id="1745854"/>
    <lineage>
        <taxon>Bacteria</taxon>
        <taxon>Pseudomonadati</taxon>
        <taxon>Pseudomonadota</taxon>
        <taxon>Alphaproteobacteria</taxon>
        <taxon>Hyphomicrobiales</taxon>
        <taxon>Xanthobacteraceae</taxon>
        <taxon>Ancylobacter</taxon>
    </lineage>
</organism>
<evidence type="ECO:0000313" key="4">
    <source>
        <dbReference type="EMBL" id="QIB33721.1"/>
    </source>
</evidence>
<keyword evidence="2" id="KW-1133">Transmembrane helix</keyword>
<accession>A0A6P1YM07</accession>
<feature type="chain" id="PRO_5026749036" description="Glycine zipper domain-containing protein" evidence="3">
    <location>
        <begin position="22"/>
        <end position="147"/>
    </location>
</feature>
<dbReference type="RefSeq" id="WP_163074816.1">
    <property type="nucleotide sequence ID" value="NZ_CP048630.1"/>
</dbReference>
<dbReference type="AlphaFoldDB" id="A0A6P1YM07"/>